<gene>
    <name evidence="8" type="ORF">C5167_011597</name>
</gene>
<dbReference type="InterPro" id="IPR027417">
    <property type="entry name" value="P-loop_NTPase"/>
</dbReference>
<proteinExistence type="inferred from homology"/>
<feature type="domain" description="Disease resistance protein At4g27190-like leucine-rich repeats" evidence="7">
    <location>
        <begin position="835"/>
        <end position="971"/>
    </location>
</feature>
<dbReference type="Gene3D" id="3.40.50.300">
    <property type="entry name" value="P-loop containing nucleotide triphosphate hydrolases"/>
    <property type="match status" value="1"/>
</dbReference>
<keyword evidence="3" id="KW-0611">Plant defense</keyword>
<dbReference type="Gene3D" id="3.80.10.10">
    <property type="entry name" value="Ribonuclease Inhibitor"/>
    <property type="match status" value="3"/>
</dbReference>
<dbReference type="Pfam" id="PF13855">
    <property type="entry name" value="LRR_8"/>
    <property type="match status" value="1"/>
</dbReference>
<dbReference type="GO" id="GO:0005524">
    <property type="term" value="F:ATP binding"/>
    <property type="evidence" value="ECO:0007669"/>
    <property type="project" value="UniProtKB-KW"/>
</dbReference>
<accession>A0A4Y7K4R6</accession>
<evidence type="ECO:0000259" key="7">
    <source>
        <dbReference type="Pfam" id="PF23247"/>
    </source>
</evidence>
<keyword evidence="4" id="KW-0547">Nucleotide-binding</keyword>
<dbReference type="Proteomes" id="UP000316621">
    <property type="component" value="Chromosome 6"/>
</dbReference>
<evidence type="ECO:0000256" key="1">
    <source>
        <dbReference type="ARBA" id="ARBA00008894"/>
    </source>
</evidence>
<keyword evidence="4" id="KW-0067">ATP-binding</keyword>
<sequence>MAESLIVAPVVKIAVETGIQASAHQISYVINYKKNVKNLATKVKYLKDLKADLQDRVTEAINNLDSVKRVVETWLERVKIETEQDDIMTELMSFANGQHAQLFNYGKRHRIGRESQKKIVIVDELINEGRSFIDVSNPSSVSAAEVFIGNIVAFASREGSQNQVMAALKDDGIHSVGIYGMGGVGKTTLMKLVHEQVLEEKVFDVVVTVTVTQNVNLRNIQNDIAQQLDFHKLDEVNDESIRATMLSRRLKQENKILVIFDDVWKTDLNLFSAAGISYGENHKTGCKILITTRSLEVCNSLLIQKSTEVGLLSDDESWHLFKTKAGDVVDSPDIQTVAKEIVKECGRLPLALDTLGRALRNNNDKLAWDNTVSRLKSSDFADIGGMKSKVHSSIKLSYDFLGNDILKNCFLLCCLFPEDFAVHIDHLLFYAMGDKTVHGDKNTMKEVRARLHAALYRLVALGLLVRDKEFSDKTFSAKMHDIVRDVAISIASGEGSWFFVKAGLGLQNWPGAEVLSDRKCSRLSLTRNNITVLPSQPELPHLLSLSLRQNSSLEKVPSMFFENMNTLQSLDISLTSISSLPSSFSSLVNLHSLDMGSCKFHSQLDISVLGGLKKLEILSVAGLGLSTSLPEEIGGLSHLKWLDLSNNSGLTVPPNIISRLTCMEFLNMEGSFSGWEVGGIRNESCKLANLDEMASLTSLYRVAFQARWAAGCVDMFQGPSGAYRRHVSPYNVSAKLARSHFSYVSQCCHLSGTSPFCNSVKVLVGKSEKLELRKCSNLKNVVQLATSSSGCGFNNLKHLEVEDCNEMECVLSAVDEDIPTDAFAELEIIILKSLGSLKEIFHGPMPAEFSFENIKRVRLYSCPYLACIFSFDALLKLKYLEELLVDGSKRLKEVFSLEQERDLALLPQLRLLLLFHLGITTIWKGIFSSNISNLANLSIIKVIDCHELRYLFSPAIVTALQQLEVLQIRECSSLVTVVASTDELTQGEDNQIMNNLQTLFNLRMLKIEYCNSLKFLYSPLTDIKENQQVDEYGYECDDAYNDNDDSKVLVLKCLGIKKVWGGGIPIQSFRNVTKASFTCCGWLKQLIPIQVLLSGGLSQLQKLYIEDCQRLEEIFYVDDTTTIYDEQKCIPLFRSLESLRLIAIEECDSLKHILPMRLLIQGGLPKLEAIAICDCATIEVIIYEDVGINDMHGDKTFTSTIEVEVLATLRLLNLIRLPNLSGFHDQHGKTPLVFGWPSLVYMYVVNCNLKRLPLSHKNVPPKLEKLRGDSQAVFEKWLKLEDESIKSSLRPLFKVHDGREEYKDWTKVRQSVE</sequence>
<dbReference type="GO" id="GO:0006952">
    <property type="term" value="P:defense response"/>
    <property type="evidence" value="ECO:0007669"/>
    <property type="project" value="UniProtKB-KW"/>
</dbReference>
<dbReference type="InterPro" id="IPR036388">
    <property type="entry name" value="WH-like_DNA-bd_sf"/>
</dbReference>
<evidence type="ECO:0000256" key="3">
    <source>
        <dbReference type="ARBA" id="ARBA00022821"/>
    </source>
</evidence>
<name>A0A4Y7K4R6_PAPSO</name>
<dbReference type="GO" id="GO:0043531">
    <property type="term" value="F:ADP binding"/>
    <property type="evidence" value="ECO:0007669"/>
    <property type="project" value="InterPro"/>
</dbReference>
<feature type="domain" description="Disease resistance protein At4g27190-like leucine-rich repeats" evidence="7">
    <location>
        <begin position="1054"/>
        <end position="1141"/>
    </location>
</feature>
<feature type="domain" description="NB-ARC" evidence="6">
    <location>
        <begin position="158"/>
        <end position="326"/>
    </location>
</feature>
<dbReference type="PANTHER" id="PTHR33463:SF218">
    <property type="entry name" value="DISEASE RESISTANCE PROTEIN RPS2-LIKE"/>
    <property type="match status" value="1"/>
</dbReference>
<dbReference type="Pfam" id="PF00931">
    <property type="entry name" value="NB-ARC"/>
    <property type="match status" value="1"/>
</dbReference>
<evidence type="ECO:0000256" key="2">
    <source>
        <dbReference type="ARBA" id="ARBA00022737"/>
    </source>
</evidence>
<dbReference type="InterPro" id="IPR050905">
    <property type="entry name" value="Plant_NBS-LRR"/>
</dbReference>
<feature type="coiled-coil region" evidence="5">
    <location>
        <begin position="36"/>
        <end position="70"/>
    </location>
</feature>
<dbReference type="PANTHER" id="PTHR33463">
    <property type="entry name" value="NB-ARC DOMAIN-CONTAINING PROTEIN-RELATED"/>
    <property type="match status" value="1"/>
</dbReference>
<dbReference type="SUPFAM" id="SSF52540">
    <property type="entry name" value="P-loop containing nucleoside triphosphate hydrolases"/>
    <property type="match status" value="1"/>
</dbReference>
<comment type="similarity">
    <text evidence="1">Belongs to the disease resistance NB-LRR family.</text>
</comment>
<dbReference type="Gene3D" id="1.10.8.430">
    <property type="entry name" value="Helical domain of apoptotic protease-activating factors"/>
    <property type="match status" value="1"/>
</dbReference>
<dbReference type="FunFam" id="3.40.50.300:FF:001091">
    <property type="entry name" value="Probable disease resistance protein At1g61300"/>
    <property type="match status" value="1"/>
</dbReference>
<keyword evidence="2" id="KW-0677">Repeat</keyword>
<keyword evidence="5" id="KW-0175">Coiled coil</keyword>
<dbReference type="InterPro" id="IPR002182">
    <property type="entry name" value="NB-ARC"/>
</dbReference>
<evidence type="ECO:0000313" key="9">
    <source>
        <dbReference type="Proteomes" id="UP000316621"/>
    </source>
</evidence>
<dbReference type="OMA" id="WEKFDIC"/>
<reference evidence="8 9" key="1">
    <citation type="journal article" date="2018" name="Science">
        <title>The opium poppy genome and morphinan production.</title>
        <authorList>
            <person name="Guo L."/>
            <person name="Winzer T."/>
            <person name="Yang X."/>
            <person name="Li Y."/>
            <person name="Ning Z."/>
            <person name="He Z."/>
            <person name="Teodor R."/>
            <person name="Lu Y."/>
            <person name="Bowser T.A."/>
            <person name="Graham I.A."/>
            <person name="Ye K."/>
        </authorList>
    </citation>
    <scope>NUCLEOTIDE SEQUENCE [LARGE SCALE GENOMIC DNA]</scope>
    <source>
        <strain evidence="9">cv. HN1</strain>
        <tissue evidence="8">Leaves</tissue>
    </source>
</reference>
<evidence type="ECO:0000256" key="5">
    <source>
        <dbReference type="SAM" id="Coils"/>
    </source>
</evidence>
<organism evidence="8 9">
    <name type="scientific">Papaver somniferum</name>
    <name type="common">Opium poppy</name>
    <dbReference type="NCBI Taxonomy" id="3469"/>
    <lineage>
        <taxon>Eukaryota</taxon>
        <taxon>Viridiplantae</taxon>
        <taxon>Streptophyta</taxon>
        <taxon>Embryophyta</taxon>
        <taxon>Tracheophyta</taxon>
        <taxon>Spermatophyta</taxon>
        <taxon>Magnoliopsida</taxon>
        <taxon>Ranunculales</taxon>
        <taxon>Papaveraceae</taxon>
        <taxon>Papaveroideae</taxon>
        <taxon>Papaver</taxon>
    </lineage>
</organism>
<dbReference type="InterPro" id="IPR032675">
    <property type="entry name" value="LRR_dom_sf"/>
</dbReference>
<evidence type="ECO:0000313" key="8">
    <source>
        <dbReference type="EMBL" id="RZC67907.1"/>
    </source>
</evidence>
<evidence type="ECO:0000256" key="4">
    <source>
        <dbReference type="ARBA" id="ARBA00022840"/>
    </source>
</evidence>
<dbReference type="Gramene" id="RZC67907">
    <property type="protein sequence ID" value="RZC67907"/>
    <property type="gene ID" value="C5167_011597"/>
</dbReference>
<dbReference type="InterPro" id="IPR042197">
    <property type="entry name" value="Apaf_helical"/>
</dbReference>
<dbReference type="SUPFAM" id="SSF52058">
    <property type="entry name" value="L domain-like"/>
    <property type="match status" value="1"/>
</dbReference>
<evidence type="ECO:0000259" key="6">
    <source>
        <dbReference type="Pfam" id="PF00931"/>
    </source>
</evidence>
<dbReference type="Gene3D" id="1.10.10.10">
    <property type="entry name" value="Winged helix-like DNA-binding domain superfamily/Winged helix DNA-binding domain"/>
    <property type="match status" value="1"/>
</dbReference>
<dbReference type="InterPro" id="IPR001611">
    <property type="entry name" value="Leu-rich_rpt"/>
</dbReference>
<keyword evidence="9" id="KW-1185">Reference proteome</keyword>
<dbReference type="Pfam" id="PF23247">
    <property type="entry name" value="LRR_RPS2"/>
    <property type="match status" value="2"/>
</dbReference>
<protein>
    <submittedName>
        <fullName evidence="8">Uncharacterized protein</fullName>
    </submittedName>
</protein>
<dbReference type="PRINTS" id="PR00364">
    <property type="entry name" value="DISEASERSIST"/>
</dbReference>
<dbReference type="EMBL" id="CM010720">
    <property type="protein sequence ID" value="RZC67907.1"/>
    <property type="molecule type" value="Genomic_DNA"/>
</dbReference>
<dbReference type="InterPro" id="IPR057135">
    <property type="entry name" value="At4g27190-like_LRR"/>
</dbReference>